<evidence type="ECO:0000259" key="2">
    <source>
        <dbReference type="Pfam" id="PF13581"/>
    </source>
</evidence>
<name>A0ABW7QVL8_9ACTN</name>
<keyword evidence="1" id="KW-0418">Kinase</keyword>
<dbReference type="InterPro" id="IPR003594">
    <property type="entry name" value="HATPase_dom"/>
</dbReference>
<keyword evidence="1" id="KW-0808">Transferase</keyword>
<gene>
    <name evidence="3" type="ORF">ACH4F9_25495</name>
</gene>
<protein>
    <submittedName>
        <fullName evidence="3">ATP-binding protein</fullName>
    </submittedName>
</protein>
<dbReference type="Gene3D" id="3.30.565.10">
    <property type="entry name" value="Histidine kinase-like ATPase, C-terminal domain"/>
    <property type="match status" value="1"/>
</dbReference>
<dbReference type="Proteomes" id="UP001610818">
    <property type="component" value="Unassembled WGS sequence"/>
</dbReference>
<dbReference type="GO" id="GO:0005524">
    <property type="term" value="F:ATP binding"/>
    <property type="evidence" value="ECO:0007669"/>
    <property type="project" value="UniProtKB-KW"/>
</dbReference>
<dbReference type="PANTHER" id="PTHR35526:SF3">
    <property type="entry name" value="ANTI-SIGMA-F FACTOR RSBW"/>
    <property type="match status" value="1"/>
</dbReference>
<dbReference type="InterPro" id="IPR036890">
    <property type="entry name" value="HATPase_C_sf"/>
</dbReference>
<comment type="caution">
    <text evidence="3">The sequence shown here is derived from an EMBL/GenBank/DDBJ whole genome shotgun (WGS) entry which is preliminary data.</text>
</comment>
<proteinExistence type="predicted"/>
<sequence>MISRSCEVRMEYDPRCLEQIRRIVGACLRSWGLEALVDDCAFVATELCSNVRHCKRSSFEFAVRRTGAGSVRLEVTDTSTELPVVPTEPPDPFGVGGRGLFLVAALSADVGVEPAVGGKMVWAELKVPGFG</sequence>
<keyword evidence="1" id="KW-0723">Serine/threonine-protein kinase</keyword>
<dbReference type="InterPro" id="IPR050267">
    <property type="entry name" value="Anti-sigma-factor_SerPK"/>
</dbReference>
<dbReference type="RefSeq" id="WP_397714863.1">
    <property type="nucleotide sequence ID" value="NZ_JBIRGN010000004.1"/>
</dbReference>
<dbReference type="EMBL" id="JBIRGQ010000004">
    <property type="protein sequence ID" value="MFH8548375.1"/>
    <property type="molecule type" value="Genomic_DNA"/>
</dbReference>
<evidence type="ECO:0000256" key="1">
    <source>
        <dbReference type="ARBA" id="ARBA00022527"/>
    </source>
</evidence>
<dbReference type="Pfam" id="PF13581">
    <property type="entry name" value="HATPase_c_2"/>
    <property type="match status" value="1"/>
</dbReference>
<evidence type="ECO:0000313" key="4">
    <source>
        <dbReference type="Proteomes" id="UP001610818"/>
    </source>
</evidence>
<dbReference type="PANTHER" id="PTHR35526">
    <property type="entry name" value="ANTI-SIGMA-F FACTOR RSBW-RELATED"/>
    <property type="match status" value="1"/>
</dbReference>
<organism evidence="3 4">
    <name type="scientific">Streptomyces longisporoflavus</name>
    <dbReference type="NCBI Taxonomy" id="28044"/>
    <lineage>
        <taxon>Bacteria</taxon>
        <taxon>Bacillati</taxon>
        <taxon>Actinomycetota</taxon>
        <taxon>Actinomycetes</taxon>
        <taxon>Kitasatosporales</taxon>
        <taxon>Streptomycetaceae</taxon>
        <taxon>Streptomyces</taxon>
    </lineage>
</organism>
<accession>A0ABW7QVL8</accession>
<feature type="domain" description="Histidine kinase/HSP90-like ATPase" evidence="2">
    <location>
        <begin position="13"/>
        <end position="123"/>
    </location>
</feature>
<keyword evidence="3" id="KW-0547">Nucleotide-binding</keyword>
<dbReference type="CDD" id="cd16936">
    <property type="entry name" value="HATPase_RsbW-like"/>
    <property type="match status" value="1"/>
</dbReference>
<keyword evidence="3" id="KW-0067">ATP-binding</keyword>
<evidence type="ECO:0000313" key="3">
    <source>
        <dbReference type="EMBL" id="MFH8548375.1"/>
    </source>
</evidence>
<keyword evidence="4" id="KW-1185">Reference proteome</keyword>
<reference evidence="3 4" key="1">
    <citation type="submission" date="2024-10" db="EMBL/GenBank/DDBJ databases">
        <title>The Natural Products Discovery Center: Release of the First 8490 Sequenced Strains for Exploring Actinobacteria Biosynthetic Diversity.</title>
        <authorList>
            <person name="Kalkreuter E."/>
            <person name="Kautsar S.A."/>
            <person name="Yang D."/>
            <person name="Bader C.D."/>
            <person name="Teijaro C.N."/>
            <person name="Fluegel L."/>
            <person name="Davis C.M."/>
            <person name="Simpson J.R."/>
            <person name="Lauterbach L."/>
            <person name="Steele A.D."/>
            <person name="Gui C."/>
            <person name="Meng S."/>
            <person name="Li G."/>
            <person name="Viehrig K."/>
            <person name="Ye F."/>
            <person name="Su P."/>
            <person name="Kiefer A.F."/>
            <person name="Nichols A."/>
            <person name="Cepeda A.J."/>
            <person name="Yan W."/>
            <person name="Fan B."/>
            <person name="Jiang Y."/>
            <person name="Adhikari A."/>
            <person name="Zheng C.-J."/>
            <person name="Schuster L."/>
            <person name="Cowan T.M."/>
            <person name="Smanski M.J."/>
            <person name="Chevrette M.G."/>
            <person name="De Carvalho L.P.S."/>
            <person name="Shen B."/>
        </authorList>
    </citation>
    <scope>NUCLEOTIDE SEQUENCE [LARGE SCALE GENOMIC DNA]</scope>
    <source>
        <strain evidence="3 4">NPDC017990</strain>
    </source>
</reference>